<evidence type="ECO:0000313" key="3">
    <source>
        <dbReference type="EMBL" id="PQO30311.1"/>
    </source>
</evidence>
<feature type="signal peptide" evidence="1">
    <location>
        <begin position="1"/>
        <end position="22"/>
    </location>
</feature>
<organism evidence="3 4">
    <name type="scientific">Blastopirellula marina</name>
    <dbReference type="NCBI Taxonomy" id="124"/>
    <lineage>
        <taxon>Bacteria</taxon>
        <taxon>Pseudomonadati</taxon>
        <taxon>Planctomycetota</taxon>
        <taxon>Planctomycetia</taxon>
        <taxon>Pirellulales</taxon>
        <taxon>Pirellulaceae</taxon>
        <taxon>Blastopirellula</taxon>
    </lineage>
</organism>
<keyword evidence="1" id="KW-0732">Signal</keyword>
<protein>
    <recommendedName>
        <fullName evidence="2">Tll0287-like domain-containing protein</fullName>
    </recommendedName>
</protein>
<comment type="caution">
    <text evidence="3">The sequence shown here is derived from an EMBL/GenBank/DDBJ whole genome shotgun (WGS) entry which is preliminary data.</text>
</comment>
<feature type="domain" description="Tll0287-like" evidence="2">
    <location>
        <begin position="45"/>
        <end position="201"/>
    </location>
</feature>
<dbReference type="EMBL" id="PUHY01000014">
    <property type="protein sequence ID" value="PQO30311.1"/>
    <property type="molecule type" value="Genomic_DNA"/>
</dbReference>
<reference evidence="3 4" key="1">
    <citation type="submission" date="2018-02" db="EMBL/GenBank/DDBJ databases">
        <title>Comparative genomes isolates from brazilian mangrove.</title>
        <authorList>
            <person name="Araujo J.E."/>
            <person name="Taketani R.G."/>
            <person name="Silva M.C.P."/>
            <person name="Loureco M.V."/>
            <person name="Andreote F.D."/>
        </authorList>
    </citation>
    <scope>NUCLEOTIDE SEQUENCE [LARGE SCALE GENOMIC DNA]</scope>
    <source>
        <strain evidence="3 4">Hex-1 MGV</strain>
    </source>
</reference>
<sequence>MNKFLGLFCGVIVVSCLVTAMAGCGNSTPQPVESASGSISPKQFADAVHAVMMADRTVYAKHIVTRLKEQGSDVSASEYWEDEEGTIPLPAQMFRMGSELVAKNDGAGFTYALKSLWPLNSQNAAKSPQEEEGLKFIVDNPDKNFYGKEKLGDKTYFTAVYADKAVAKACWDCHNNHSNRPDDYPEFKEGDVMGGVVVRVPLD</sequence>
<dbReference type="OrthoDB" id="5800769at2"/>
<evidence type="ECO:0000313" key="4">
    <source>
        <dbReference type="Proteomes" id="UP000238322"/>
    </source>
</evidence>
<evidence type="ECO:0000259" key="2">
    <source>
        <dbReference type="Pfam" id="PF11845"/>
    </source>
</evidence>
<dbReference type="InterPro" id="IPR021796">
    <property type="entry name" value="Tll0287-like_dom"/>
</dbReference>
<accession>A0A2S8FDQ9</accession>
<proteinExistence type="predicted"/>
<gene>
    <name evidence="3" type="ORF">C5Y83_23375</name>
</gene>
<name>A0A2S8FDQ9_9BACT</name>
<dbReference type="Pfam" id="PF11845">
    <property type="entry name" value="Tll0287-like"/>
    <property type="match status" value="1"/>
</dbReference>
<feature type="chain" id="PRO_5015593027" description="Tll0287-like domain-containing protein" evidence="1">
    <location>
        <begin position="23"/>
        <end position="203"/>
    </location>
</feature>
<dbReference type="Proteomes" id="UP000238322">
    <property type="component" value="Unassembled WGS sequence"/>
</dbReference>
<dbReference type="PROSITE" id="PS51257">
    <property type="entry name" value="PROKAR_LIPOPROTEIN"/>
    <property type="match status" value="1"/>
</dbReference>
<dbReference type="AlphaFoldDB" id="A0A2S8FDQ9"/>
<dbReference type="RefSeq" id="WP_105332216.1">
    <property type="nucleotide sequence ID" value="NZ_PUHY01000014.1"/>
</dbReference>
<evidence type="ECO:0000256" key="1">
    <source>
        <dbReference type="SAM" id="SignalP"/>
    </source>
</evidence>